<dbReference type="GO" id="GO:0006313">
    <property type="term" value="P:DNA transposition"/>
    <property type="evidence" value="ECO:0007669"/>
    <property type="project" value="InterPro"/>
</dbReference>
<keyword evidence="3" id="KW-1185">Reference proteome</keyword>
<gene>
    <name evidence="2" type="ORF">HNQ40_000729</name>
</gene>
<dbReference type="AlphaFoldDB" id="A0A7X0H4H9"/>
<dbReference type="Pfam" id="PF01797">
    <property type="entry name" value="Y1_Tnp"/>
    <property type="match status" value="1"/>
</dbReference>
<dbReference type="Gene3D" id="3.30.70.1290">
    <property type="entry name" value="Transposase IS200-like"/>
    <property type="match status" value="1"/>
</dbReference>
<dbReference type="GO" id="GO:0004803">
    <property type="term" value="F:transposase activity"/>
    <property type="evidence" value="ECO:0007669"/>
    <property type="project" value="InterPro"/>
</dbReference>
<evidence type="ECO:0000313" key="3">
    <source>
        <dbReference type="Proteomes" id="UP000541810"/>
    </source>
</evidence>
<protein>
    <submittedName>
        <fullName evidence="2">REP element-mobilizing transposase RayT</fullName>
    </submittedName>
</protein>
<name>A0A7X0H4H9_9BACT</name>
<dbReference type="SUPFAM" id="SSF143422">
    <property type="entry name" value="Transposase IS200-like"/>
    <property type="match status" value="1"/>
</dbReference>
<organism evidence="2 3">
    <name type="scientific">Algisphaera agarilytica</name>
    <dbReference type="NCBI Taxonomy" id="1385975"/>
    <lineage>
        <taxon>Bacteria</taxon>
        <taxon>Pseudomonadati</taxon>
        <taxon>Planctomycetota</taxon>
        <taxon>Phycisphaerae</taxon>
        <taxon>Phycisphaerales</taxon>
        <taxon>Phycisphaeraceae</taxon>
        <taxon>Algisphaera</taxon>
    </lineage>
</organism>
<feature type="domain" description="Transposase IS200-like" evidence="1">
    <location>
        <begin position="72"/>
        <end position="151"/>
    </location>
</feature>
<dbReference type="InterPro" id="IPR036515">
    <property type="entry name" value="Transposase_17_sf"/>
</dbReference>
<dbReference type="GO" id="GO:0003677">
    <property type="term" value="F:DNA binding"/>
    <property type="evidence" value="ECO:0007669"/>
    <property type="project" value="InterPro"/>
</dbReference>
<dbReference type="InterPro" id="IPR002686">
    <property type="entry name" value="Transposase_17"/>
</dbReference>
<evidence type="ECO:0000259" key="1">
    <source>
        <dbReference type="Pfam" id="PF01797"/>
    </source>
</evidence>
<proteinExistence type="predicted"/>
<accession>A0A7X0H4H9</accession>
<comment type="caution">
    <text evidence="2">The sequence shown here is derived from an EMBL/GenBank/DDBJ whole genome shotgun (WGS) entry which is preliminary data.</text>
</comment>
<sequence length="161" mass="18027">MAEFRVNLLATMITTTTYGVWLPGDVRGYVEDGKVLPGDPRKVEAARALMTAEAVVLTTTEQDAVFDGLCRGVVEFNYELLAVSVESWHVHVLVSHETDAVKTVVGRLKNRMRQAVDEVSPGRGRVWAKGYDKRYCFTDAQVRTRMAYIERHAGCRAVPRP</sequence>
<dbReference type="RefSeq" id="WP_184676485.1">
    <property type="nucleotide sequence ID" value="NZ_JACHGY010000001.1"/>
</dbReference>
<dbReference type="EMBL" id="JACHGY010000001">
    <property type="protein sequence ID" value="MBB6428923.1"/>
    <property type="molecule type" value="Genomic_DNA"/>
</dbReference>
<dbReference type="Proteomes" id="UP000541810">
    <property type="component" value="Unassembled WGS sequence"/>
</dbReference>
<evidence type="ECO:0000313" key="2">
    <source>
        <dbReference type="EMBL" id="MBB6428923.1"/>
    </source>
</evidence>
<reference evidence="2 3" key="1">
    <citation type="submission" date="2020-08" db="EMBL/GenBank/DDBJ databases">
        <title>Genomic Encyclopedia of Type Strains, Phase IV (KMG-IV): sequencing the most valuable type-strain genomes for metagenomic binning, comparative biology and taxonomic classification.</title>
        <authorList>
            <person name="Goeker M."/>
        </authorList>
    </citation>
    <scope>NUCLEOTIDE SEQUENCE [LARGE SCALE GENOMIC DNA]</scope>
    <source>
        <strain evidence="2 3">DSM 103725</strain>
    </source>
</reference>